<evidence type="ECO:0000313" key="1">
    <source>
        <dbReference type="EMBL" id="KKL49607.1"/>
    </source>
</evidence>
<protein>
    <submittedName>
        <fullName evidence="1">Uncharacterized protein</fullName>
    </submittedName>
</protein>
<reference evidence="1" key="1">
    <citation type="journal article" date="2015" name="Nature">
        <title>Complex archaea that bridge the gap between prokaryotes and eukaryotes.</title>
        <authorList>
            <person name="Spang A."/>
            <person name="Saw J.H."/>
            <person name="Jorgensen S.L."/>
            <person name="Zaremba-Niedzwiedzka K."/>
            <person name="Martijn J."/>
            <person name="Lind A.E."/>
            <person name="van Eijk R."/>
            <person name="Schleper C."/>
            <person name="Guy L."/>
            <person name="Ettema T.J."/>
        </authorList>
    </citation>
    <scope>NUCLEOTIDE SEQUENCE</scope>
</reference>
<sequence length="125" mass="14825">MSRGKEPLLPWNSFPEGQVVNHEPNLWVVRTGVVVNRPRVAKKFEDSYLSLHMLSGDANSVLGYTLTTKRRFNHIFEQETYISFLSDVEKHTRPIFLYKDPKVHLLRFNTTRKPSYWFLVRYRPS</sequence>
<name>A0A0F9FEN7_9ZZZZ</name>
<dbReference type="AlphaFoldDB" id="A0A0F9FEN7"/>
<dbReference type="EMBL" id="LAZR01032899">
    <property type="protein sequence ID" value="KKL49607.1"/>
    <property type="molecule type" value="Genomic_DNA"/>
</dbReference>
<accession>A0A0F9FEN7</accession>
<comment type="caution">
    <text evidence="1">The sequence shown here is derived from an EMBL/GenBank/DDBJ whole genome shotgun (WGS) entry which is preliminary data.</text>
</comment>
<organism evidence="1">
    <name type="scientific">marine sediment metagenome</name>
    <dbReference type="NCBI Taxonomy" id="412755"/>
    <lineage>
        <taxon>unclassified sequences</taxon>
        <taxon>metagenomes</taxon>
        <taxon>ecological metagenomes</taxon>
    </lineage>
</organism>
<proteinExistence type="predicted"/>
<gene>
    <name evidence="1" type="ORF">LCGC14_2313810</name>
</gene>